<dbReference type="PRINTS" id="PR00011">
    <property type="entry name" value="EGFLAMININ"/>
</dbReference>
<feature type="domain" description="Laminin EGF-like" evidence="14">
    <location>
        <begin position="671"/>
        <end position="723"/>
    </location>
</feature>
<feature type="domain" description="Kazal-like" evidence="16">
    <location>
        <begin position="611"/>
        <end position="660"/>
    </location>
</feature>
<dbReference type="Pfam" id="PF07648">
    <property type="entry name" value="Kazal_2"/>
    <property type="match status" value="8"/>
</dbReference>
<keyword evidence="10" id="KW-0325">Glycoprotein</keyword>
<dbReference type="SMART" id="SM00274">
    <property type="entry name" value="FOLN"/>
    <property type="match status" value="6"/>
</dbReference>
<feature type="chain" id="PRO_5021014094" description="Agrin" evidence="13">
    <location>
        <begin position="23"/>
        <end position="865"/>
    </location>
</feature>
<dbReference type="Gene3D" id="2.10.25.10">
    <property type="entry name" value="Laminin"/>
    <property type="match status" value="2"/>
</dbReference>
<feature type="disulfide bond" evidence="12">
    <location>
        <begin position="692"/>
        <end position="701"/>
    </location>
</feature>
<comment type="subcellular location">
    <subcellularLocation>
        <location evidence="1">Secreted</location>
        <location evidence="1">Extracellular space</location>
        <location evidence="1">Extracellular matrix</location>
        <location evidence="1">Basement membrane</location>
    </subcellularLocation>
</comment>
<dbReference type="FunFam" id="2.10.25.10:FF:000209">
    <property type="entry name" value="Laminin subunit alpha 5"/>
    <property type="match status" value="1"/>
</dbReference>
<dbReference type="SUPFAM" id="SSF50242">
    <property type="entry name" value="TIMP-like"/>
    <property type="match status" value="1"/>
</dbReference>
<feature type="signal peptide" evidence="13">
    <location>
        <begin position="1"/>
        <end position="22"/>
    </location>
</feature>
<dbReference type="PROSITE" id="PS01248">
    <property type="entry name" value="EGF_LAM_1"/>
    <property type="match status" value="1"/>
</dbReference>
<feature type="disulfide bond" evidence="12">
    <location>
        <begin position="671"/>
        <end position="683"/>
    </location>
</feature>
<dbReference type="PROSITE" id="PS51465">
    <property type="entry name" value="KAZAL_2"/>
    <property type="match status" value="8"/>
</dbReference>
<dbReference type="InterPro" id="IPR002350">
    <property type="entry name" value="Kazal_dom"/>
</dbReference>
<dbReference type="PANTHER" id="PTHR10913:SF45">
    <property type="entry name" value="FOLLISTATIN, ISOFORM A-RELATED"/>
    <property type="match status" value="1"/>
</dbReference>
<evidence type="ECO:0000256" key="13">
    <source>
        <dbReference type="SAM" id="SignalP"/>
    </source>
</evidence>
<keyword evidence="11 12" id="KW-0424">Laminin EGF-like domain</keyword>
<evidence type="ECO:0000256" key="12">
    <source>
        <dbReference type="PROSITE-ProRule" id="PRU00460"/>
    </source>
</evidence>
<feature type="domain" description="Kazal-like" evidence="16">
    <location>
        <begin position="171"/>
        <end position="224"/>
    </location>
</feature>
<dbReference type="Proteomes" id="UP000298663">
    <property type="component" value="Unassembled WGS sequence"/>
</dbReference>
<dbReference type="OrthoDB" id="88467at2759"/>
<dbReference type="InterPro" id="IPR002049">
    <property type="entry name" value="LE_dom"/>
</dbReference>
<dbReference type="InterPro" id="IPR036058">
    <property type="entry name" value="Kazal_dom_sf"/>
</dbReference>
<dbReference type="InterPro" id="IPR008993">
    <property type="entry name" value="TIMP-like_OB-fold"/>
</dbReference>
<accession>A0A4U8URH8</accession>
<comment type="caution">
    <text evidence="12">Lacks conserved residue(s) required for the propagation of feature annotation.</text>
</comment>
<evidence type="ECO:0000313" key="17">
    <source>
        <dbReference type="EMBL" id="TMS35812.1"/>
    </source>
</evidence>
<dbReference type="GO" id="GO:0005576">
    <property type="term" value="C:extracellular region"/>
    <property type="evidence" value="ECO:0007669"/>
    <property type="project" value="TreeGrafter"/>
</dbReference>
<feature type="domain" description="Kazal-like" evidence="16">
    <location>
        <begin position="395"/>
        <end position="449"/>
    </location>
</feature>
<evidence type="ECO:0000256" key="8">
    <source>
        <dbReference type="ARBA" id="ARBA00022900"/>
    </source>
</evidence>
<feature type="domain" description="NtA" evidence="15">
    <location>
        <begin position="25"/>
        <end position="145"/>
    </location>
</feature>
<proteinExistence type="predicted"/>
<keyword evidence="4" id="KW-0646">Protease inhibitor</keyword>
<evidence type="ECO:0000256" key="3">
    <source>
        <dbReference type="ARBA" id="ARBA00022530"/>
    </source>
</evidence>
<feature type="domain" description="Laminin EGF-like" evidence="14">
    <location>
        <begin position="724"/>
        <end position="770"/>
    </location>
</feature>
<keyword evidence="6" id="KW-0677">Repeat</keyword>
<dbReference type="Gene3D" id="3.30.60.30">
    <property type="match status" value="8"/>
</dbReference>
<feature type="domain" description="Kazal-like" evidence="16">
    <location>
        <begin position="329"/>
        <end position="376"/>
    </location>
</feature>
<dbReference type="InterPro" id="IPR003645">
    <property type="entry name" value="Fol_N"/>
</dbReference>
<evidence type="ECO:0000259" key="16">
    <source>
        <dbReference type="PROSITE" id="PS51465"/>
    </source>
</evidence>
<feature type="disulfide bond" evidence="12">
    <location>
        <begin position="724"/>
        <end position="736"/>
    </location>
</feature>
<organism evidence="17 18">
    <name type="scientific">Steinernema carpocapsae</name>
    <name type="common">Entomopathogenic nematode</name>
    <dbReference type="NCBI Taxonomy" id="34508"/>
    <lineage>
        <taxon>Eukaryota</taxon>
        <taxon>Metazoa</taxon>
        <taxon>Ecdysozoa</taxon>
        <taxon>Nematoda</taxon>
        <taxon>Chromadorea</taxon>
        <taxon>Rhabditida</taxon>
        <taxon>Tylenchina</taxon>
        <taxon>Panagrolaimomorpha</taxon>
        <taxon>Strongyloidoidea</taxon>
        <taxon>Steinernematidae</taxon>
        <taxon>Steinernema</taxon>
    </lineage>
</organism>
<reference evidence="17 18" key="2">
    <citation type="journal article" date="2019" name="G3 (Bethesda)">
        <title>Hybrid Assembly of the Genome of the Entomopathogenic Nematode Steinernema carpocapsae Identifies the X-Chromosome.</title>
        <authorList>
            <person name="Serra L."/>
            <person name="Macchietto M."/>
            <person name="Macias-Munoz A."/>
            <person name="McGill C.J."/>
            <person name="Rodriguez I.M."/>
            <person name="Rodriguez B."/>
            <person name="Murad R."/>
            <person name="Mortazavi A."/>
        </authorList>
    </citation>
    <scope>NUCLEOTIDE SEQUENCE [LARGE SCALE GENOMIC DNA]</scope>
    <source>
        <strain evidence="17 18">ALL</strain>
    </source>
</reference>
<feature type="domain" description="Kazal-like" evidence="16">
    <location>
        <begin position="804"/>
        <end position="858"/>
    </location>
</feature>
<feature type="domain" description="Kazal-like" evidence="16">
    <location>
        <begin position="467"/>
        <end position="520"/>
    </location>
</feature>
<dbReference type="GO" id="GO:0043113">
    <property type="term" value="P:receptor clustering"/>
    <property type="evidence" value="ECO:0007669"/>
    <property type="project" value="InterPro"/>
</dbReference>
<evidence type="ECO:0000256" key="9">
    <source>
        <dbReference type="ARBA" id="ARBA00023157"/>
    </source>
</evidence>
<keyword evidence="7" id="KW-0084">Basement membrane</keyword>
<reference evidence="17 18" key="1">
    <citation type="journal article" date="2015" name="Genome Biol.">
        <title>Comparative genomics of Steinernema reveals deeply conserved gene regulatory networks.</title>
        <authorList>
            <person name="Dillman A.R."/>
            <person name="Macchietto M."/>
            <person name="Porter C.F."/>
            <person name="Rogers A."/>
            <person name="Williams B."/>
            <person name="Antoshechkin I."/>
            <person name="Lee M.M."/>
            <person name="Goodwin Z."/>
            <person name="Lu X."/>
            <person name="Lewis E.E."/>
            <person name="Goodrich-Blair H."/>
            <person name="Stock S.P."/>
            <person name="Adams B.J."/>
            <person name="Sternberg P.W."/>
            <person name="Mortazavi A."/>
        </authorList>
    </citation>
    <scope>NUCLEOTIDE SEQUENCE [LARGE SCALE GENOMIC DNA]</scope>
    <source>
        <strain evidence="17 18">ALL</strain>
    </source>
</reference>
<dbReference type="SMART" id="SM00180">
    <property type="entry name" value="EGF_Lam"/>
    <property type="match status" value="2"/>
</dbReference>
<gene>
    <name evidence="17" type="ORF">L596_003127</name>
</gene>
<dbReference type="InterPro" id="IPR050653">
    <property type="entry name" value="Prot_Inhib_GrowthFact_Antg"/>
</dbReference>
<evidence type="ECO:0000256" key="2">
    <source>
        <dbReference type="ARBA" id="ARBA00022525"/>
    </source>
</evidence>
<dbReference type="GO" id="GO:0005886">
    <property type="term" value="C:plasma membrane"/>
    <property type="evidence" value="ECO:0007669"/>
    <property type="project" value="GOC"/>
</dbReference>
<feature type="domain" description="Kazal-like" evidence="16">
    <location>
        <begin position="247"/>
        <end position="306"/>
    </location>
</feature>
<evidence type="ECO:0000259" key="14">
    <source>
        <dbReference type="PROSITE" id="PS50027"/>
    </source>
</evidence>
<dbReference type="GO" id="GO:0043236">
    <property type="term" value="F:laminin binding"/>
    <property type="evidence" value="ECO:0007669"/>
    <property type="project" value="InterPro"/>
</dbReference>
<feature type="disulfide bond" evidence="12">
    <location>
        <begin position="726"/>
        <end position="743"/>
    </location>
</feature>
<evidence type="ECO:0000256" key="5">
    <source>
        <dbReference type="ARBA" id="ARBA00022729"/>
    </source>
</evidence>
<dbReference type="InterPro" id="IPR004850">
    <property type="entry name" value="NtA_dom"/>
</dbReference>
<dbReference type="SUPFAM" id="SSF57196">
    <property type="entry name" value="EGF/Laminin"/>
    <property type="match status" value="2"/>
</dbReference>
<evidence type="ECO:0000256" key="7">
    <source>
        <dbReference type="ARBA" id="ARBA00022869"/>
    </source>
</evidence>
<dbReference type="STRING" id="34508.A0A4U8URH8"/>
<sequence length="865" mass="94106">MLSPSELPYLLLLLLCLTFVLVSPCPFSAKIVNASLQASAVVLTGRVEQVALDPRNFHLQTATIRIKRVYKGRKLLGRRQIIAVFGVGSKKICKSLLSERQTKLLMLIEDEHGLLTLQSSPLPINLRVLDMVHAFSQGRSIKKRRGIRPNKCEVKKCPYGSHCSLQTGNCVCKKKCSDSSKPVCGSDGQTYLSECHLSLRACELYKDSRKGPNLQILYNGTCDLKNPCEDLRCLAGEQCVITRSENGRLSAHCACPSNCEDYGDSVLSTVVCSSDGREFPSFCHLNKFACENKANISAKYFGSCDPCKNVRCPKGTVCKLNENRKGECRCSEQCTMDYSPICATNGKTYENECLMKVAACKLESEIQFFKKGRCEAEMPCNLLKCEPGQICSVGQNQNATCGCFSNCHQIMRPVCGTDGMTYDNECELKRAACEKRMRNTVRHEGPCGVGVCAGYTGCVHPKICVVREGAPKCDCVDCGSELMEVCGSDGVTYPNPCKMNRAACLSGRTIFQNYNGICEGCENVNCEFYGVCVADGRGSGNCRCPKDCPQKTEDEKSVCATDGVTYPSECHMQLASCVSQKFKMVAFYGSCDSCANVQCGYGQHCVNGVCSCSESCDETSSEETLCGSDGKLYPSLCHLERAACKSDVIIKQLPLLECQQVPGAFKIQDRCQCNRIGAYDEKCDLSTGQCKCRPGVGGLKCDHCVPGFYGIHLIAQGSSSCRPCGCSIYGAVRADCEQSSGRCQCKDNALGLKCDTCTPDMILTPSGCISRNNYTPSTPKSCSQMSCHHGASCVDSRNKPPKCECSQKCDLSAQIGVAANVNVCGTDGNTYENLCELIHFACKHQIDLTVASLGVCPREHSFIPR</sequence>
<protein>
    <recommendedName>
        <fullName evidence="19">Agrin</fullName>
    </recommendedName>
</protein>
<dbReference type="Gene3D" id="2.40.50.120">
    <property type="match status" value="1"/>
</dbReference>
<evidence type="ECO:0000256" key="11">
    <source>
        <dbReference type="ARBA" id="ARBA00023292"/>
    </source>
</evidence>
<evidence type="ECO:0000256" key="1">
    <source>
        <dbReference type="ARBA" id="ARBA00004302"/>
    </source>
</evidence>
<dbReference type="FunFam" id="3.30.60.30:FF:000024">
    <property type="entry name" value="Transmembrane agrin"/>
    <property type="match status" value="2"/>
</dbReference>
<dbReference type="Pfam" id="PF00053">
    <property type="entry name" value="EGF_laminin"/>
    <property type="match status" value="2"/>
</dbReference>
<dbReference type="SMART" id="SM00280">
    <property type="entry name" value="KAZAL"/>
    <property type="match status" value="8"/>
</dbReference>
<keyword evidence="3" id="KW-0272">Extracellular matrix</keyword>
<keyword evidence="9 12" id="KW-1015">Disulfide bond</keyword>
<comment type="caution">
    <text evidence="17">The sequence shown here is derived from an EMBL/GenBank/DDBJ whole genome shotgun (WGS) entry which is preliminary data.</text>
</comment>
<keyword evidence="2" id="KW-0964">Secreted</keyword>
<keyword evidence="18" id="KW-1185">Reference proteome</keyword>
<dbReference type="SUPFAM" id="SSF100895">
    <property type="entry name" value="Kazal-type serine protease inhibitors"/>
    <property type="match status" value="8"/>
</dbReference>
<evidence type="ECO:0000259" key="15">
    <source>
        <dbReference type="PROSITE" id="PS51121"/>
    </source>
</evidence>
<keyword evidence="5 13" id="KW-0732">Signal</keyword>
<evidence type="ECO:0000256" key="10">
    <source>
        <dbReference type="ARBA" id="ARBA00023180"/>
    </source>
</evidence>
<evidence type="ECO:0000256" key="4">
    <source>
        <dbReference type="ARBA" id="ARBA00022690"/>
    </source>
</evidence>
<feature type="domain" description="Kazal-like" evidence="16">
    <location>
        <begin position="536"/>
        <end position="593"/>
    </location>
</feature>
<dbReference type="EMBL" id="AZBU02000001">
    <property type="protein sequence ID" value="TMS35812.1"/>
    <property type="molecule type" value="Genomic_DNA"/>
</dbReference>
<dbReference type="PANTHER" id="PTHR10913">
    <property type="entry name" value="FOLLISTATIN-RELATED"/>
    <property type="match status" value="1"/>
</dbReference>
<evidence type="ECO:0000256" key="6">
    <source>
        <dbReference type="ARBA" id="ARBA00022737"/>
    </source>
</evidence>
<dbReference type="GO" id="GO:0030154">
    <property type="term" value="P:cell differentiation"/>
    <property type="evidence" value="ECO:0007669"/>
    <property type="project" value="TreeGrafter"/>
</dbReference>
<evidence type="ECO:0000313" key="18">
    <source>
        <dbReference type="Proteomes" id="UP000298663"/>
    </source>
</evidence>
<keyword evidence="8" id="KW-0722">Serine protease inhibitor</keyword>
<dbReference type="PROSITE" id="PS50027">
    <property type="entry name" value="EGF_LAM_2"/>
    <property type="match status" value="2"/>
</dbReference>
<dbReference type="CDD" id="cd00055">
    <property type="entry name" value="EGF_Lam"/>
    <property type="match status" value="2"/>
</dbReference>
<feature type="disulfide bond" evidence="12">
    <location>
        <begin position="745"/>
        <end position="754"/>
    </location>
</feature>
<evidence type="ECO:0008006" key="19">
    <source>
        <dbReference type="Google" id="ProtNLM"/>
    </source>
</evidence>
<feature type="disulfide bond" evidence="12">
    <location>
        <begin position="673"/>
        <end position="690"/>
    </location>
</feature>
<dbReference type="PROSITE" id="PS51121">
    <property type="entry name" value="NTA"/>
    <property type="match status" value="1"/>
</dbReference>
<dbReference type="Pfam" id="PF03146">
    <property type="entry name" value="NtA"/>
    <property type="match status" value="1"/>
</dbReference>
<dbReference type="GO" id="GO:0005604">
    <property type="term" value="C:basement membrane"/>
    <property type="evidence" value="ECO:0007669"/>
    <property type="project" value="UniProtKB-SubCell"/>
</dbReference>
<dbReference type="CDD" id="cd00104">
    <property type="entry name" value="KAZAL_FS"/>
    <property type="match status" value="8"/>
</dbReference>
<dbReference type="AlphaFoldDB" id="A0A4U8URH8"/>
<name>A0A4U8URH8_STECR</name>